<dbReference type="Proteomes" id="UP001465755">
    <property type="component" value="Unassembled WGS sequence"/>
</dbReference>
<feature type="compositionally biased region" description="Acidic residues" evidence="2">
    <location>
        <begin position="970"/>
        <end position="994"/>
    </location>
</feature>
<feature type="region of interest" description="Disordered" evidence="2">
    <location>
        <begin position="1056"/>
        <end position="1110"/>
    </location>
</feature>
<evidence type="ECO:0000313" key="6">
    <source>
        <dbReference type="EMBL" id="KAK9808500.1"/>
    </source>
</evidence>
<feature type="region of interest" description="Disordered" evidence="2">
    <location>
        <begin position="55"/>
        <end position="105"/>
    </location>
</feature>
<organism evidence="6 7">
    <name type="scientific">Symbiochloris irregularis</name>
    <dbReference type="NCBI Taxonomy" id="706552"/>
    <lineage>
        <taxon>Eukaryota</taxon>
        <taxon>Viridiplantae</taxon>
        <taxon>Chlorophyta</taxon>
        <taxon>core chlorophytes</taxon>
        <taxon>Trebouxiophyceae</taxon>
        <taxon>Trebouxiales</taxon>
        <taxon>Trebouxiaceae</taxon>
        <taxon>Symbiochloris</taxon>
    </lineage>
</organism>
<dbReference type="SUPFAM" id="SSF52540">
    <property type="entry name" value="P-loop containing nucleoside triphosphate hydrolases"/>
    <property type="match status" value="2"/>
</dbReference>
<feature type="compositionally biased region" description="Basic and acidic residues" evidence="2">
    <location>
        <begin position="1056"/>
        <end position="1072"/>
    </location>
</feature>
<protein>
    <submittedName>
        <fullName evidence="6">Uncharacterized protein</fullName>
    </submittedName>
</protein>
<dbReference type="Gene3D" id="3.40.50.300">
    <property type="entry name" value="P-loop containing nucleotide triphosphate hydrolases"/>
    <property type="match status" value="1"/>
</dbReference>
<feature type="compositionally biased region" description="Acidic residues" evidence="2">
    <location>
        <begin position="1074"/>
        <end position="1083"/>
    </location>
</feature>
<comment type="caution">
    <text evidence="6">The sequence shown here is derived from an EMBL/GenBank/DDBJ whole genome shotgun (WGS) entry which is preliminary data.</text>
</comment>
<dbReference type="EMBL" id="JALJOQ010000022">
    <property type="protein sequence ID" value="KAK9808500.1"/>
    <property type="molecule type" value="Genomic_DNA"/>
</dbReference>
<feature type="compositionally biased region" description="Basic residues" evidence="2">
    <location>
        <begin position="929"/>
        <end position="950"/>
    </location>
</feature>
<feature type="region of interest" description="Disordered" evidence="2">
    <location>
        <begin position="1"/>
        <end position="21"/>
    </location>
</feature>
<dbReference type="PANTHER" id="PTHR12706">
    <property type="entry name" value="STRAWBERRY NOTCH-RELATED"/>
    <property type="match status" value="1"/>
</dbReference>
<gene>
    <name evidence="6" type="ORF">WJX73_001795</name>
</gene>
<dbReference type="GO" id="GO:0042393">
    <property type="term" value="F:histone binding"/>
    <property type="evidence" value="ECO:0007669"/>
    <property type="project" value="TreeGrafter"/>
</dbReference>
<dbReference type="GO" id="GO:0005634">
    <property type="term" value="C:nucleus"/>
    <property type="evidence" value="ECO:0007669"/>
    <property type="project" value="TreeGrafter"/>
</dbReference>
<evidence type="ECO:0000259" key="5">
    <source>
        <dbReference type="Pfam" id="PF25373"/>
    </source>
</evidence>
<dbReference type="Pfam" id="PF13871">
    <property type="entry name" value="Helicase_C_4"/>
    <property type="match status" value="1"/>
</dbReference>
<name>A0AAW1PF74_9CHLO</name>
<feature type="domain" description="Strawberry notch AAA" evidence="4">
    <location>
        <begin position="135"/>
        <end position="452"/>
    </location>
</feature>
<dbReference type="Pfam" id="PF25373">
    <property type="entry name" value="SBNO"/>
    <property type="match status" value="1"/>
</dbReference>
<evidence type="ECO:0000313" key="7">
    <source>
        <dbReference type="Proteomes" id="UP001465755"/>
    </source>
</evidence>
<feature type="region of interest" description="Disordered" evidence="2">
    <location>
        <begin position="714"/>
        <end position="1020"/>
    </location>
</feature>
<dbReference type="InterPro" id="IPR027417">
    <property type="entry name" value="P-loop_NTPase"/>
</dbReference>
<keyword evidence="7" id="KW-1185">Reference proteome</keyword>
<dbReference type="Pfam" id="PF13872">
    <property type="entry name" value="AAA_34"/>
    <property type="match status" value="1"/>
</dbReference>
<feature type="compositionally biased region" description="Basic residues" evidence="2">
    <location>
        <begin position="1096"/>
        <end position="1106"/>
    </location>
</feature>
<feature type="compositionally biased region" description="Low complexity" evidence="2">
    <location>
        <begin position="806"/>
        <end position="820"/>
    </location>
</feature>
<dbReference type="InterPro" id="IPR057332">
    <property type="entry name" value="SBNO_a/b_dom"/>
</dbReference>
<feature type="domain" description="Strawberry notch helicase C" evidence="3">
    <location>
        <begin position="1176"/>
        <end position="1464"/>
    </location>
</feature>
<feature type="compositionally biased region" description="Basic and acidic residues" evidence="2">
    <location>
        <begin position="714"/>
        <end position="732"/>
    </location>
</feature>
<evidence type="ECO:0000259" key="3">
    <source>
        <dbReference type="Pfam" id="PF13871"/>
    </source>
</evidence>
<dbReference type="InterPro" id="IPR039187">
    <property type="entry name" value="SNO_AAA"/>
</dbReference>
<evidence type="ECO:0000256" key="2">
    <source>
        <dbReference type="SAM" id="MobiDB-lite"/>
    </source>
</evidence>
<dbReference type="InterPro" id="IPR026937">
    <property type="entry name" value="SBNO_Helicase_C_dom"/>
</dbReference>
<feature type="compositionally biased region" description="Basic and acidic residues" evidence="2">
    <location>
        <begin position="77"/>
        <end position="105"/>
    </location>
</feature>
<dbReference type="GO" id="GO:0006355">
    <property type="term" value="P:regulation of DNA-templated transcription"/>
    <property type="evidence" value="ECO:0007669"/>
    <property type="project" value="InterPro"/>
</dbReference>
<evidence type="ECO:0000256" key="1">
    <source>
        <dbReference type="ARBA" id="ARBA00006992"/>
    </source>
</evidence>
<comment type="similarity">
    <text evidence="1">Belongs to the SBNO family.</text>
</comment>
<reference evidence="6 7" key="1">
    <citation type="journal article" date="2024" name="Nat. Commun.">
        <title>Phylogenomics reveals the evolutionary origins of lichenization in chlorophyte algae.</title>
        <authorList>
            <person name="Puginier C."/>
            <person name="Libourel C."/>
            <person name="Otte J."/>
            <person name="Skaloud P."/>
            <person name="Haon M."/>
            <person name="Grisel S."/>
            <person name="Petersen M."/>
            <person name="Berrin J.G."/>
            <person name="Delaux P.M."/>
            <person name="Dal Grande F."/>
            <person name="Keller J."/>
        </authorList>
    </citation>
    <scope>NUCLEOTIDE SEQUENCE [LARGE SCALE GENOMIC DNA]</scope>
    <source>
        <strain evidence="6 7">SAG 2036</strain>
    </source>
</reference>
<evidence type="ECO:0000259" key="4">
    <source>
        <dbReference type="Pfam" id="PF13872"/>
    </source>
</evidence>
<feature type="region of interest" description="Disordered" evidence="2">
    <location>
        <begin position="591"/>
        <end position="629"/>
    </location>
</feature>
<feature type="compositionally biased region" description="Basic and acidic residues" evidence="2">
    <location>
        <begin position="904"/>
        <end position="914"/>
    </location>
</feature>
<proteinExistence type="inferred from homology"/>
<accession>A0AAW1PF74</accession>
<dbReference type="InterPro" id="IPR026741">
    <property type="entry name" value="SNO"/>
</dbReference>
<dbReference type="GO" id="GO:0031490">
    <property type="term" value="F:chromatin DNA binding"/>
    <property type="evidence" value="ECO:0007669"/>
    <property type="project" value="TreeGrafter"/>
</dbReference>
<sequence length="1767" mass="191282">MPRRRRQFPSAFPSTFGGSSLPVPASLQGLINDMAAPGPSRTFNYRTTHAVPYTLPGSQAPVSPDGTGTAAHANDMAARRLAEQTRERARKEAAKQRQEQQDADHLIDDAAAGDRDEDEELYAQYRPARLREGQPHPDPIVETASLASIEPPVPKYKHHLQDIVTQNLISAAQLETIIYANDRFEQRLPSGERAGFFLGDGAGVGKGRQIAALVRDQWELGRRRFLWVSVSSDLRLDAQRDLDDVNSGHIPLFPQGNSSVPKGKISKHLKQGVLFITYSLLVSGARSWAKQAAKDPEADESAQGTIDRNTRLGQIIEWLSEGQGDPVIVFDEAHKAKNLLVSSKGGGGTQTGLAVMRLQKCLPNACVVYSSATGASEPHNLAYMVRMSNAGFGTMKALIMYLKGAGLASLELYAMGLKATGAYLSRTLSYSGAEFNIAKEQIDPVFAEIYDRSCKFWSLLFFVCQHVDLGRTGWRVFWGAQLRFYRQMLMAAKVPACARLAQEAVANGMCAVIGLQSTGEANTKAAAEVDDTLDDFVSAPQVVLTSFLVKHFPVARPSKLSHQELRNLLGLTWEAIDTWRQSGTAEEAAAVASAPTSGAAPASAAAPSRPARTSTQANASAAAADDDDEDEVIGVTEITLEQKLERKRLDAMQAGRFLDLSSEVDIEPALAGLARDEEEERNKQLTAALSPILKRQADAIAAVKAAQEGMRKAEEEAAAEKAAKEATAEAADRPSGGRLQRRAGTTPTKSPQQQSEDADMDDAEAPAQQQGQAGRKRAHVLDESDEESDNEMASADKASPASKIQKTTASADKSSPAPADDVAEDDSAEPTEAQEGPVGSRRKAGSAQGKQRKEPSPTDSSDCVVILPPSTARGARARRSASKEDSEDDDEVAVSSPRRKRPAVKAEVKSEGKSKAAAKGKGKAAAAKGKGKKGKKPAAKSRGGKKKRKAALTSDSSSEEESESSTSMSDESDDSDDDSSDDEVEVIEDLVSEDSDFKQQVKRASKAAQGRGAVASRTRNAAQMTLEGAFRRIGGKTMTLKEQAARRTLLEAQKELREADADLEDTKARVTGDDGVDSEEEGTQDYTASHGSAGRSRGKTAAKKERKPAMPQYAVKRQELEEGWDEGMDDDASDEDLIQGMDDNMLGDEGAPPSKQMQRLRRMLLRAVNALELPPNPLDHLTELCGGADKVAEMTGRQAMLVRQDDGKVKYQQRRADEAQKMVNIREKESFMRGDKLVAIISEAASVGISLQADKRVGNQKRRCHLTLELPWSADKAVQQFGRSHRSNQTSAPIYRIIVTACGGEFRFAASAAKRLQSLGALLRGDRRALGAGVDLKEFDIDNKFGKQALDRTVGIIVGTRAPVDSVQVPVLPEEVRQLLPSNLDDEQAFNRYMQDAMIPVGLIDRDSRNRCTVSKSAETVSTFLNRMLALPLGQQELLFDFFSAVMDALIDEAKSSGKHDDGIISIKAQGAKIRSQETIHVDEASGAHTYHTVVEVNRGLSWQAAVKFRDECDAEMAARGSSSSRNVGFFKERCTDFGKTGHPRVLIASDIRSSNQRGQRKVRVQRPNSTILPLMDEDSLRANYTKMTDVEAKRHWEFWYAWVADKCMHGAVCTQRKVGKKCTFGTRHTDLHLINGAVLPLLKCLEHVVSRSLHGRNAEGKKQMPRVVRTVLDNGTPLLGLSLIEQDAKLVKDQVVTVFGHPPVNGARTAQQASVGPDALVSVPGASGVRTESLPQGTKWAAPSAAASRAPAAAVAKPAPTIIELD</sequence>
<feature type="compositionally biased region" description="Low complexity" evidence="2">
    <location>
        <begin position="591"/>
        <end position="623"/>
    </location>
</feature>
<dbReference type="PANTHER" id="PTHR12706:SF30">
    <property type="entry name" value="PROTEIN STRAWBERRY NOTCH-RELATED"/>
    <property type="match status" value="1"/>
</dbReference>
<feature type="domain" description="SBNO alpha/beta" evidence="5">
    <location>
        <begin position="1525"/>
        <end position="1628"/>
    </location>
</feature>